<dbReference type="GO" id="GO:0046872">
    <property type="term" value="F:metal ion binding"/>
    <property type="evidence" value="ECO:0007669"/>
    <property type="project" value="UniProtKB-KW"/>
</dbReference>
<evidence type="ECO:0000259" key="7">
    <source>
        <dbReference type="Pfam" id="PF00884"/>
    </source>
</evidence>
<dbReference type="PANTHER" id="PTHR10342">
    <property type="entry name" value="ARYLSULFATASE"/>
    <property type="match status" value="1"/>
</dbReference>
<evidence type="ECO:0000256" key="2">
    <source>
        <dbReference type="ARBA" id="ARBA00008779"/>
    </source>
</evidence>
<dbReference type="AlphaFoldDB" id="A0A9D4T3L5"/>
<sequence length="697" mass="77765">MDRSIGEVLVALQSRGMLADSIVAFVSDNGGAPLKGVPAANSGSNWPLRGAKSSVWEGGMRTPAVFWYGRLSGRLPQPPLHRIVHIVDWAPTFYAAAALQQASLDAGNSDRSVPSANWRQELIVKCSASAPSDGDQHVTDNVDLEDTVFLFDIFKDPCELNNLASTEPELRDKLLNQLAKYRVLLPNFIERNHMDERGYPEIHHCTWSTWLDVEPAEYQSCMDYVPLDFASKAALPLHIEVLPQWLKRLGYSTHMVGKWHLGYNSFEHTPTGRGFDTFFGYYNGLQYYYNHTGKQNGHCGLDFWRNVGNTTEIVTDLNGTYSTHAYTDEAKRIIADHDAEKPLFLYLSYQAVHASCKDCNVEAPEEIIERFSYIEAYNRTLYAGAVHVLDRSIGDVLAALQSRGMLADSIVVFASDNGAAPVEGIPAPNAGSNWPLRGAKGNVWEGGVRTSAVFWYGRLSGRSPRPPSQQIMHIVDWAPTFYAAAERGDVILEIDGMDTASAIISGRRALHIANLFVTEYLQSQRWTGYKLVNRSQSGSGLLLDSRVAPPEGSPPEELDLDALMESSNAWRALQQAHFDAGDNNHSAPRKTWRQELIVKCSRNAISEGHQRVADNFEPRDTVFLFDVFNDPCELNNLASTEPVLRDTLLNKLATYRSHLPSNPVSHEVDERGLPEIHRCTWSTWLDVQPAEYLNCPC</sequence>
<gene>
    <name evidence="8" type="ORF">HPB52_002530</name>
</gene>
<dbReference type="VEuPathDB" id="VectorBase:RSAN_048756"/>
<comment type="similarity">
    <text evidence="2">Belongs to the sulfatase family.</text>
</comment>
<comment type="caution">
    <text evidence="8">The sequence shown here is derived from an EMBL/GenBank/DDBJ whole genome shotgun (WGS) entry which is preliminary data.</text>
</comment>
<evidence type="ECO:0000256" key="6">
    <source>
        <dbReference type="ARBA" id="ARBA00023180"/>
    </source>
</evidence>
<dbReference type="EMBL" id="JABSTV010001247">
    <property type="protein sequence ID" value="KAH7971761.1"/>
    <property type="molecule type" value="Genomic_DNA"/>
</dbReference>
<keyword evidence="4" id="KW-0378">Hydrolase</keyword>
<feature type="domain" description="Sulfatase N-terminal" evidence="7">
    <location>
        <begin position="233"/>
        <end position="485"/>
    </location>
</feature>
<evidence type="ECO:0000313" key="8">
    <source>
        <dbReference type="EMBL" id="KAH7971761.1"/>
    </source>
</evidence>
<dbReference type="VEuPathDB" id="VectorBase:RSAN_042128"/>
<dbReference type="Gene3D" id="3.30.1120.10">
    <property type="match status" value="2"/>
</dbReference>
<reference evidence="8" key="2">
    <citation type="submission" date="2021-09" db="EMBL/GenBank/DDBJ databases">
        <authorList>
            <person name="Jia N."/>
            <person name="Wang J."/>
            <person name="Shi W."/>
            <person name="Du L."/>
            <person name="Sun Y."/>
            <person name="Zhan W."/>
            <person name="Jiang J."/>
            <person name="Wang Q."/>
            <person name="Zhang B."/>
            <person name="Ji P."/>
            <person name="Sakyi L.B."/>
            <person name="Cui X."/>
            <person name="Yuan T."/>
            <person name="Jiang B."/>
            <person name="Yang W."/>
            <person name="Lam T.T.-Y."/>
            <person name="Chang Q."/>
            <person name="Ding S."/>
            <person name="Wang X."/>
            <person name="Zhu J."/>
            <person name="Ruan X."/>
            <person name="Zhao L."/>
            <person name="Wei J."/>
            <person name="Que T."/>
            <person name="Du C."/>
            <person name="Cheng J."/>
            <person name="Dai P."/>
            <person name="Han X."/>
            <person name="Huang E."/>
            <person name="Gao Y."/>
            <person name="Liu J."/>
            <person name="Shao H."/>
            <person name="Ye R."/>
            <person name="Li L."/>
            <person name="Wei W."/>
            <person name="Wang X."/>
            <person name="Wang C."/>
            <person name="Huo Q."/>
            <person name="Li W."/>
            <person name="Guo W."/>
            <person name="Chen H."/>
            <person name="Chen S."/>
            <person name="Zhou L."/>
            <person name="Zhou L."/>
            <person name="Ni X."/>
            <person name="Tian J."/>
            <person name="Zhou Y."/>
            <person name="Sheng Y."/>
            <person name="Liu T."/>
            <person name="Pan Y."/>
            <person name="Xia L."/>
            <person name="Li J."/>
            <person name="Zhao F."/>
            <person name="Cao W."/>
        </authorList>
    </citation>
    <scope>NUCLEOTIDE SEQUENCE</scope>
    <source>
        <strain evidence="8">Rsan-2018</strain>
        <tissue evidence="8">Larvae</tissue>
    </source>
</reference>
<feature type="domain" description="Sulfatase N-terminal" evidence="7">
    <location>
        <begin position="1"/>
        <end position="97"/>
    </location>
</feature>
<organism evidence="8 9">
    <name type="scientific">Rhipicephalus sanguineus</name>
    <name type="common">Brown dog tick</name>
    <name type="synonym">Ixodes sanguineus</name>
    <dbReference type="NCBI Taxonomy" id="34632"/>
    <lineage>
        <taxon>Eukaryota</taxon>
        <taxon>Metazoa</taxon>
        <taxon>Ecdysozoa</taxon>
        <taxon>Arthropoda</taxon>
        <taxon>Chelicerata</taxon>
        <taxon>Arachnida</taxon>
        <taxon>Acari</taxon>
        <taxon>Parasitiformes</taxon>
        <taxon>Ixodida</taxon>
        <taxon>Ixodoidea</taxon>
        <taxon>Ixodidae</taxon>
        <taxon>Rhipicephalinae</taxon>
        <taxon>Rhipicephalus</taxon>
        <taxon>Rhipicephalus</taxon>
    </lineage>
</organism>
<keyword evidence="9" id="KW-1185">Reference proteome</keyword>
<accession>A0A9D4T3L5</accession>
<dbReference type="GO" id="GO:0008484">
    <property type="term" value="F:sulfuric ester hydrolase activity"/>
    <property type="evidence" value="ECO:0007669"/>
    <property type="project" value="InterPro"/>
</dbReference>
<evidence type="ECO:0000256" key="4">
    <source>
        <dbReference type="ARBA" id="ARBA00022801"/>
    </source>
</evidence>
<evidence type="ECO:0000256" key="3">
    <source>
        <dbReference type="ARBA" id="ARBA00022723"/>
    </source>
</evidence>
<dbReference type="InterPro" id="IPR047115">
    <property type="entry name" value="ARSB"/>
</dbReference>
<protein>
    <recommendedName>
        <fullName evidence="7">Sulfatase N-terminal domain-containing protein</fullName>
    </recommendedName>
</protein>
<keyword evidence="6" id="KW-0325">Glycoprotein</keyword>
<evidence type="ECO:0000313" key="9">
    <source>
        <dbReference type="Proteomes" id="UP000821837"/>
    </source>
</evidence>
<dbReference type="PANTHER" id="PTHR10342:SF273">
    <property type="entry name" value="RE14504P"/>
    <property type="match status" value="1"/>
</dbReference>
<name>A0A9D4T3L5_RHISA</name>
<evidence type="ECO:0000256" key="1">
    <source>
        <dbReference type="ARBA" id="ARBA00001913"/>
    </source>
</evidence>
<keyword evidence="5" id="KW-0106">Calcium</keyword>
<dbReference type="InterPro" id="IPR017850">
    <property type="entry name" value="Alkaline_phosphatase_core_sf"/>
</dbReference>
<dbReference type="InterPro" id="IPR024607">
    <property type="entry name" value="Sulfatase_CS"/>
</dbReference>
<reference evidence="8" key="1">
    <citation type="journal article" date="2020" name="Cell">
        <title>Large-Scale Comparative Analyses of Tick Genomes Elucidate Their Genetic Diversity and Vector Capacities.</title>
        <authorList>
            <consortium name="Tick Genome and Microbiome Consortium (TIGMIC)"/>
            <person name="Jia N."/>
            <person name="Wang J."/>
            <person name="Shi W."/>
            <person name="Du L."/>
            <person name="Sun Y."/>
            <person name="Zhan W."/>
            <person name="Jiang J.F."/>
            <person name="Wang Q."/>
            <person name="Zhang B."/>
            <person name="Ji P."/>
            <person name="Bell-Sakyi L."/>
            <person name="Cui X.M."/>
            <person name="Yuan T.T."/>
            <person name="Jiang B.G."/>
            <person name="Yang W.F."/>
            <person name="Lam T.T."/>
            <person name="Chang Q.C."/>
            <person name="Ding S.J."/>
            <person name="Wang X.J."/>
            <person name="Zhu J.G."/>
            <person name="Ruan X.D."/>
            <person name="Zhao L."/>
            <person name="Wei J.T."/>
            <person name="Ye R.Z."/>
            <person name="Que T.C."/>
            <person name="Du C.H."/>
            <person name="Zhou Y.H."/>
            <person name="Cheng J.X."/>
            <person name="Dai P.F."/>
            <person name="Guo W.B."/>
            <person name="Han X.H."/>
            <person name="Huang E.J."/>
            <person name="Li L.F."/>
            <person name="Wei W."/>
            <person name="Gao Y.C."/>
            <person name="Liu J.Z."/>
            <person name="Shao H.Z."/>
            <person name="Wang X."/>
            <person name="Wang C.C."/>
            <person name="Yang T.C."/>
            <person name="Huo Q.B."/>
            <person name="Li W."/>
            <person name="Chen H.Y."/>
            <person name="Chen S.E."/>
            <person name="Zhou L.G."/>
            <person name="Ni X.B."/>
            <person name="Tian J.H."/>
            <person name="Sheng Y."/>
            <person name="Liu T."/>
            <person name="Pan Y.S."/>
            <person name="Xia L.Y."/>
            <person name="Li J."/>
            <person name="Zhao F."/>
            <person name="Cao W.C."/>
        </authorList>
    </citation>
    <scope>NUCLEOTIDE SEQUENCE</scope>
    <source>
        <tissue evidence="8">Larvae</tissue>
    </source>
</reference>
<comment type="cofactor">
    <cofactor evidence="1">
        <name>Ca(2+)</name>
        <dbReference type="ChEBI" id="CHEBI:29108"/>
    </cofactor>
</comment>
<keyword evidence="3" id="KW-0479">Metal-binding</keyword>
<dbReference type="InterPro" id="IPR000917">
    <property type="entry name" value="Sulfatase_N"/>
</dbReference>
<proteinExistence type="inferred from homology"/>
<dbReference type="SUPFAM" id="SSF53649">
    <property type="entry name" value="Alkaline phosphatase-like"/>
    <property type="match status" value="2"/>
</dbReference>
<dbReference type="PROSITE" id="PS00149">
    <property type="entry name" value="SULFATASE_2"/>
    <property type="match status" value="1"/>
</dbReference>
<dbReference type="Pfam" id="PF00884">
    <property type="entry name" value="Sulfatase"/>
    <property type="match status" value="2"/>
</dbReference>
<dbReference type="Gene3D" id="3.40.720.10">
    <property type="entry name" value="Alkaline Phosphatase, subunit A"/>
    <property type="match status" value="2"/>
</dbReference>
<dbReference type="Proteomes" id="UP000821837">
    <property type="component" value="Chromosome 11"/>
</dbReference>
<evidence type="ECO:0000256" key="5">
    <source>
        <dbReference type="ARBA" id="ARBA00022837"/>
    </source>
</evidence>